<dbReference type="PANTHER" id="PTHR45700">
    <property type="entry name" value="UBIQUITIN-PROTEIN LIGASE E3C"/>
    <property type="match status" value="1"/>
</dbReference>
<comment type="catalytic activity">
    <reaction evidence="1">
        <text>S-ubiquitinyl-[E2 ubiquitin-conjugating enzyme]-L-cysteine + [acceptor protein]-L-lysine = [E2 ubiquitin-conjugating enzyme]-L-cysteine + N(6)-ubiquitinyl-[acceptor protein]-L-lysine.</text>
        <dbReference type="EC" id="2.3.2.26"/>
    </reaction>
</comment>
<dbReference type="InterPro" id="IPR000569">
    <property type="entry name" value="HECT_dom"/>
</dbReference>
<dbReference type="PROSITE" id="PS50237">
    <property type="entry name" value="HECT"/>
    <property type="match status" value="1"/>
</dbReference>
<dbReference type="InterPro" id="IPR035983">
    <property type="entry name" value="Hect_E3_ubiquitin_ligase"/>
</dbReference>
<evidence type="ECO:0000313" key="7">
    <source>
        <dbReference type="Proteomes" id="UP001652581"/>
    </source>
</evidence>
<evidence type="ECO:0000259" key="6">
    <source>
        <dbReference type="PROSITE" id="PS50237"/>
    </source>
</evidence>
<protein>
    <recommendedName>
        <fullName evidence="2">HECT-type E3 ubiquitin transferase</fullName>
        <ecNumber evidence="2">2.3.2.26</ecNumber>
    </recommendedName>
</protein>
<dbReference type="Gene3D" id="3.30.2410.10">
    <property type="entry name" value="Hect, E3 ligase catalytic domain"/>
    <property type="match status" value="1"/>
</dbReference>
<name>A0ABM5CME1_VICPA</name>
<sequence length="1125" mass="128887">MFTVSQTSRAWFIDRARQAREERLVQKERERAAVEIQAHVRSFLCRRRLQREIRREIDEFFKADDSGSSKRSALCIFKIARKLLFLFRIKEDNERFEKLCRCILSSMDAESEPKVWYVSLALSKDLTLLWIKQIKNILWYCCEFLEQLKPEILQDSKLITLYLTVLVTFTDTSTWKILRGKGESLRPALNHICANIMGHLNQCGFYSVLQVLLTRGLARPRPCLSKGTLTAALSLALRPVIAAQFSDNLIRPFLIHILSVPALISHLSTVTPERLTVLESHDMLRKFITFLRDEDRCRDVCESLEGCHTLCLMGNLLHLGSLSPRVLEEETDGFVSLLTQMLCYCQKYVSQKKSNLTHWHPVLGWFSQSVDYGLNESMPLITKQLQFLWGVPLIRIFFSDILSKKLLENPEPAHVQPASPQNVLPVKTLLKRAFQKSASVRNILRPVGGKRVDSAEVQKVCNICVLYQTSLTTLTQIRLQILTGLTYLDDLLPKLWAFICELGPHGGLKLFLECLSSDTEESKQLLAMLMLFCDCSRHLITILDDIEVYEEQISFKLEELVTISSFLNSFVFKMIWDGIVENAKGGTLELFQSVHGWLMVLYERDCRRRFAPDDHWLRKDLKPSVLSQELDKDRKRAQLILQYIPHVVPHKNRVLLFRNMVTKEKEKLGLVETSSASPHVTHITIRRSRMLEDGYEQLRQLSQHAMKGVIRVKFVNDLGVDEAGIDQDGVFKEFLEEIIKRVFDPALNLFKTTSGNERLYPSPTSYIHENYLQLFEFVGKMLGKAVYEMTKIRCPLAWQPQSWNLIPELCGRKAQALNHGAVTPAGGTVCRRQGGVALQIMKRLEGIVVDVPFASFFLSQLLGHHHSVFYSSVDELPSLDSEFYKNLTSIKRYDGDIADLGLTLSYDEDVMGQLVCHELIPGGKTIPVTNENKISYIHLMAHFRMHTQIKNQTAALISGFRSIIKPEWTRMFSTPELQRLISGDNAEIDLEDLKRHTVYYGGFHGSHRVIIWLWDILASDFTPDERAMFLKFVTSCSRPPLLGFAYLKPPFSIRCVEVSDDQDTGDTLGSVLRGFFTIRKREPGGRLPTSSTCFNLLKLPNYSKKSVLREKLRYAISMNTGFELS</sequence>
<dbReference type="CDD" id="cd00078">
    <property type="entry name" value="HECTc"/>
    <property type="match status" value="1"/>
</dbReference>
<keyword evidence="3" id="KW-0808">Transferase</keyword>
<dbReference type="RefSeq" id="XP_072809814.1">
    <property type="nucleotide sequence ID" value="XM_072953713.1"/>
</dbReference>
<feature type="domain" description="HECT" evidence="6">
    <location>
        <begin position="702"/>
        <end position="1125"/>
    </location>
</feature>
<dbReference type="EC" id="2.3.2.26" evidence="2"/>
<evidence type="ECO:0000256" key="4">
    <source>
        <dbReference type="ARBA" id="ARBA00022786"/>
    </source>
</evidence>
<evidence type="ECO:0000256" key="1">
    <source>
        <dbReference type="ARBA" id="ARBA00000885"/>
    </source>
</evidence>
<organism evidence="7 8">
    <name type="scientific">Vicugna pacos</name>
    <name type="common">Alpaca</name>
    <name type="synonym">Lama pacos</name>
    <dbReference type="NCBI Taxonomy" id="30538"/>
    <lineage>
        <taxon>Eukaryota</taxon>
        <taxon>Metazoa</taxon>
        <taxon>Chordata</taxon>
        <taxon>Craniata</taxon>
        <taxon>Vertebrata</taxon>
        <taxon>Euteleostomi</taxon>
        <taxon>Mammalia</taxon>
        <taxon>Eutheria</taxon>
        <taxon>Laurasiatheria</taxon>
        <taxon>Artiodactyla</taxon>
        <taxon>Tylopoda</taxon>
        <taxon>Camelidae</taxon>
        <taxon>Vicugna</taxon>
    </lineage>
</organism>
<gene>
    <name evidence="8" type="primary">UBE3B</name>
</gene>
<evidence type="ECO:0000256" key="2">
    <source>
        <dbReference type="ARBA" id="ARBA00012485"/>
    </source>
</evidence>
<dbReference type="SMART" id="SM00119">
    <property type="entry name" value="HECTc"/>
    <property type="match status" value="1"/>
</dbReference>
<dbReference type="PANTHER" id="PTHR45700:SF3">
    <property type="entry name" value="UBIQUITIN-PROTEIN LIGASE E3B"/>
    <property type="match status" value="1"/>
</dbReference>
<proteinExistence type="predicted"/>
<accession>A0ABM5CME1</accession>
<evidence type="ECO:0000256" key="3">
    <source>
        <dbReference type="ARBA" id="ARBA00022679"/>
    </source>
</evidence>
<dbReference type="GO" id="GO:0016874">
    <property type="term" value="F:ligase activity"/>
    <property type="evidence" value="ECO:0007669"/>
    <property type="project" value="UniProtKB-KW"/>
</dbReference>
<dbReference type="Gene3D" id="3.90.1750.10">
    <property type="entry name" value="Hect, E3 ligase catalytic domains"/>
    <property type="match status" value="2"/>
</dbReference>
<dbReference type="PROSITE" id="PS50096">
    <property type="entry name" value="IQ"/>
    <property type="match status" value="1"/>
</dbReference>
<evidence type="ECO:0000256" key="5">
    <source>
        <dbReference type="PROSITE-ProRule" id="PRU00104"/>
    </source>
</evidence>
<dbReference type="SUPFAM" id="SSF56204">
    <property type="entry name" value="Hect, E3 ligase catalytic domain"/>
    <property type="match status" value="2"/>
</dbReference>
<dbReference type="Pfam" id="PF00632">
    <property type="entry name" value="HECT"/>
    <property type="match status" value="2"/>
</dbReference>
<feature type="active site" description="Glycyl thioester intermediate" evidence="5">
    <location>
        <position position="1093"/>
    </location>
</feature>
<dbReference type="Gene3D" id="3.30.2160.10">
    <property type="entry name" value="Hect, E3 ligase catalytic domain"/>
    <property type="match status" value="1"/>
</dbReference>
<keyword evidence="8" id="KW-0436">Ligase</keyword>
<keyword evidence="7" id="KW-1185">Reference proteome</keyword>
<dbReference type="Proteomes" id="UP001652581">
    <property type="component" value="Chromosome 32"/>
</dbReference>
<keyword evidence="4 5" id="KW-0833">Ubl conjugation pathway</keyword>
<reference evidence="8" key="1">
    <citation type="submission" date="2025-08" db="UniProtKB">
        <authorList>
            <consortium name="RefSeq"/>
        </authorList>
    </citation>
    <scope>IDENTIFICATION</scope>
</reference>
<evidence type="ECO:0000313" key="8">
    <source>
        <dbReference type="RefSeq" id="XP_072809814.1"/>
    </source>
</evidence>
<dbReference type="InterPro" id="IPR044611">
    <property type="entry name" value="E3A/B/C-like"/>
</dbReference>
<dbReference type="GeneID" id="102535156"/>